<gene>
    <name evidence="2" type="ORF">E7027_03640</name>
</gene>
<comment type="caution">
    <text evidence="2">The sequence shown here is derived from an EMBL/GenBank/DDBJ whole genome shotgun (WGS) entry which is preliminary data.</text>
</comment>
<organism evidence="2 3">
    <name type="scientific">Candidatus Avelusimicrobium gallicola</name>
    <dbReference type="NCBI Taxonomy" id="2562704"/>
    <lineage>
        <taxon>Bacteria</taxon>
        <taxon>Pseudomonadati</taxon>
        <taxon>Elusimicrobiota</taxon>
        <taxon>Elusimicrobia</taxon>
        <taxon>Elusimicrobiales</taxon>
        <taxon>Elusimicrobiaceae</taxon>
        <taxon>Candidatus Avelusimicrobium</taxon>
    </lineage>
</organism>
<proteinExistence type="predicted"/>
<dbReference type="Proteomes" id="UP000725649">
    <property type="component" value="Unassembled WGS sequence"/>
</dbReference>
<keyword evidence="1" id="KW-0812">Transmembrane</keyword>
<name>A0A928DNT2_9BACT</name>
<evidence type="ECO:0000313" key="3">
    <source>
        <dbReference type="Proteomes" id="UP000725649"/>
    </source>
</evidence>
<dbReference type="AlphaFoldDB" id="A0A928DNT2"/>
<feature type="transmembrane region" description="Helical" evidence="1">
    <location>
        <begin position="24"/>
        <end position="46"/>
    </location>
</feature>
<accession>A0A928DNT2</accession>
<reference evidence="2" key="1">
    <citation type="submission" date="2019-04" db="EMBL/GenBank/DDBJ databases">
        <title>Evolution of Biomass-Degrading Anaerobic Consortia Revealed by Metagenomics.</title>
        <authorList>
            <person name="Peng X."/>
        </authorList>
    </citation>
    <scope>NUCLEOTIDE SEQUENCE</scope>
    <source>
        <strain evidence="2">SIG66</strain>
    </source>
</reference>
<evidence type="ECO:0000256" key="1">
    <source>
        <dbReference type="SAM" id="Phobius"/>
    </source>
</evidence>
<sequence>MQKILTFIKRPYAEKGFIVGTFDLLVKLAALFVWCYLSVILATLFFDSMLLDYNPLNKLWWFSYCFFIFFGATWLAYIVFFVRDYDEEEEEF</sequence>
<feature type="transmembrane region" description="Helical" evidence="1">
    <location>
        <begin position="61"/>
        <end position="82"/>
    </location>
</feature>
<keyword evidence="1" id="KW-1133">Transmembrane helix</keyword>
<keyword evidence="1" id="KW-0472">Membrane</keyword>
<protein>
    <submittedName>
        <fullName evidence="2">Uncharacterized protein</fullName>
    </submittedName>
</protein>
<evidence type="ECO:0000313" key="2">
    <source>
        <dbReference type="EMBL" id="MBE6421208.1"/>
    </source>
</evidence>
<dbReference type="EMBL" id="SUVG01000004">
    <property type="protein sequence ID" value="MBE6421208.1"/>
    <property type="molecule type" value="Genomic_DNA"/>
</dbReference>